<organism evidence="7 8">
    <name type="scientific">Conyzicola lurida</name>
    <dbReference type="NCBI Taxonomy" id="1172621"/>
    <lineage>
        <taxon>Bacteria</taxon>
        <taxon>Bacillati</taxon>
        <taxon>Actinomycetota</taxon>
        <taxon>Actinomycetes</taxon>
        <taxon>Micrococcales</taxon>
        <taxon>Microbacteriaceae</taxon>
        <taxon>Conyzicola</taxon>
    </lineage>
</organism>
<feature type="transmembrane region" description="Helical" evidence="6">
    <location>
        <begin position="20"/>
        <end position="38"/>
    </location>
</feature>
<dbReference type="RefSeq" id="WP_184232823.1">
    <property type="nucleotide sequence ID" value="NZ_JACHMJ010000001.1"/>
</dbReference>
<keyword evidence="4 6" id="KW-1133">Transmembrane helix</keyword>
<dbReference type="Pfam" id="PF02653">
    <property type="entry name" value="BPD_transp_2"/>
    <property type="match status" value="1"/>
</dbReference>
<evidence type="ECO:0000256" key="5">
    <source>
        <dbReference type="ARBA" id="ARBA00023136"/>
    </source>
</evidence>
<evidence type="ECO:0000256" key="2">
    <source>
        <dbReference type="ARBA" id="ARBA00022475"/>
    </source>
</evidence>
<keyword evidence="8" id="KW-1185">Reference proteome</keyword>
<comment type="subcellular location">
    <subcellularLocation>
        <location evidence="1">Cell membrane</location>
        <topology evidence="1">Multi-pass membrane protein</topology>
    </subcellularLocation>
</comment>
<dbReference type="Proteomes" id="UP000536685">
    <property type="component" value="Unassembled WGS sequence"/>
</dbReference>
<dbReference type="GO" id="GO:0015658">
    <property type="term" value="F:branched-chain amino acid transmembrane transporter activity"/>
    <property type="evidence" value="ECO:0007669"/>
    <property type="project" value="InterPro"/>
</dbReference>
<feature type="transmembrane region" description="Helical" evidence="6">
    <location>
        <begin position="45"/>
        <end position="65"/>
    </location>
</feature>
<dbReference type="InterPro" id="IPR001851">
    <property type="entry name" value="ABC_transp_permease"/>
</dbReference>
<dbReference type="InterPro" id="IPR043428">
    <property type="entry name" value="LivM-like"/>
</dbReference>
<feature type="transmembrane region" description="Helical" evidence="6">
    <location>
        <begin position="309"/>
        <end position="326"/>
    </location>
</feature>
<feature type="transmembrane region" description="Helical" evidence="6">
    <location>
        <begin position="172"/>
        <end position="193"/>
    </location>
</feature>
<evidence type="ECO:0000256" key="3">
    <source>
        <dbReference type="ARBA" id="ARBA00022692"/>
    </source>
</evidence>
<evidence type="ECO:0000313" key="8">
    <source>
        <dbReference type="Proteomes" id="UP000536685"/>
    </source>
</evidence>
<dbReference type="CDD" id="cd06581">
    <property type="entry name" value="TM_PBP1_LivM_like"/>
    <property type="match status" value="1"/>
</dbReference>
<dbReference type="AlphaFoldDB" id="A0A841AKA6"/>
<proteinExistence type="predicted"/>
<feature type="transmembrane region" description="Helical" evidence="6">
    <location>
        <begin position="77"/>
        <end position="102"/>
    </location>
</feature>
<evidence type="ECO:0000256" key="4">
    <source>
        <dbReference type="ARBA" id="ARBA00022989"/>
    </source>
</evidence>
<name>A0A841AKA6_9MICO</name>
<feature type="transmembrane region" description="Helical" evidence="6">
    <location>
        <begin position="225"/>
        <end position="243"/>
    </location>
</feature>
<dbReference type="GO" id="GO:0005886">
    <property type="term" value="C:plasma membrane"/>
    <property type="evidence" value="ECO:0007669"/>
    <property type="project" value="UniProtKB-SubCell"/>
</dbReference>
<keyword evidence="5 6" id="KW-0472">Membrane</keyword>
<keyword evidence="2" id="KW-1003">Cell membrane</keyword>
<protein>
    <submittedName>
        <fullName evidence="7">Branched-chain amino acid transport system permease protein</fullName>
    </submittedName>
</protein>
<reference evidence="7 8" key="1">
    <citation type="submission" date="2020-08" db="EMBL/GenBank/DDBJ databases">
        <title>Sequencing the genomes of 1000 actinobacteria strains.</title>
        <authorList>
            <person name="Klenk H.-P."/>
        </authorList>
    </citation>
    <scope>NUCLEOTIDE SEQUENCE [LARGE SCALE GENOMIC DNA]</scope>
    <source>
        <strain evidence="7 8">DSM 105784</strain>
    </source>
</reference>
<evidence type="ECO:0000256" key="6">
    <source>
        <dbReference type="SAM" id="Phobius"/>
    </source>
</evidence>
<keyword evidence="3 6" id="KW-0812">Transmembrane</keyword>
<accession>A0A841AKA6</accession>
<comment type="caution">
    <text evidence="7">The sequence shown here is derived from an EMBL/GenBank/DDBJ whole genome shotgun (WGS) entry which is preliminary data.</text>
</comment>
<dbReference type="PANTHER" id="PTHR30482:SF10">
    <property type="entry name" value="HIGH-AFFINITY BRANCHED-CHAIN AMINO ACID TRANSPORT PROTEIN BRAE"/>
    <property type="match status" value="1"/>
</dbReference>
<dbReference type="EMBL" id="JACHMJ010000001">
    <property type="protein sequence ID" value="MBB5841879.1"/>
    <property type="molecule type" value="Genomic_DNA"/>
</dbReference>
<evidence type="ECO:0000313" key="7">
    <source>
        <dbReference type="EMBL" id="MBB5841879.1"/>
    </source>
</evidence>
<gene>
    <name evidence="7" type="ORF">HD599_000202</name>
</gene>
<sequence length="342" mass="36478">MDYNFIPLAFGEIFSPTTAAYALAALGLAVHFGFTGLLNFGQAGFMAVGGYAFAITTVQLGQLPVPGWALDWPEWGYPLLLLAAASAATVIASTVFALILGIPTLRLRADYLSIVTIAAAEIIRLSVKTPEFSDVTGGSEGINGAAVNFNAVNPLAEGRFGLGVLTYSADQWWVRLVAWVIVGIACLLVFLLVRSPWGRIVKGIREDQDAVRSLGKNVFAYKMQALILGGIFGGIAGALFILPRSLQPDNYGTQLTFFLYTILLLGGAATVFGPIAGSIIFWVTLSLSDGILSLLVSNELLPISSTQQGPIRFIIIGVTLMLLVIFRPQGIFGKKKEALFSV</sequence>
<evidence type="ECO:0000256" key="1">
    <source>
        <dbReference type="ARBA" id="ARBA00004651"/>
    </source>
</evidence>
<dbReference type="PANTHER" id="PTHR30482">
    <property type="entry name" value="HIGH-AFFINITY BRANCHED-CHAIN AMINO ACID TRANSPORT SYSTEM PERMEASE"/>
    <property type="match status" value="1"/>
</dbReference>